<feature type="transmembrane region" description="Helical" evidence="11">
    <location>
        <begin position="237"/>
        <end position="257"/>
    </location>
</feature>
<dbReference type="PANTHER" id="PTHR10906">
    <property type="entry name" value="SECY/SEC61-ALPHA FAMILY MEMBER"/>
    <property type="match status" value="1"/>
</dbReference>
<sequence>MEGGVLHVVKPLLAFVPEVKPCEKKVPLREKVIYTVITLFVFLVCSQLPLYGIHSTTGADPFYWIRAILASSRGTVMELGIGPIVTSGLVMQFLTSSKIIQKEDRALLNGTQKLLGILIAIGQAVTYVLSGMYGPLAQLGVGNAVLVVLQLVFGGIIVLCLDELLQKGYGLGSGISLFVATNLCESVIWKAFSPVTVQGRFGTEFEGSLISLFHKLITRSSIGQAFFRQNLPNVTNLLATVLVFLVVVYFQGFRVFLPVKSKTSRGGGGGSSYPIKLLYTSNMPIILQSALVSNLYFISQLLYNNFSESVPVGGLAYLITPPSSLADMAAHPCHALFYIIFMLSACAFLSKAWIQISGSSARDVAKQLKEQQLVMPGYRESNLHKELNRYIATSAAFGGMCIGALTVLADLMGAIGSGTGIFLPSQLYISVLRLSTRKNPASLVTYEPSTHF</sequence>
<dbReference type="EMBL" id="KI517416">
    <property type="protein sequence ID" value="ESQ47308.1"/>
    <property type="molecule type" value="Genomic_DNA"/>
</dbReference>
<name>V4M4U2_EUTSA</name>
<dbReference type="Gramene" id="ESQ47308">
    <property type="protein sequence ID" value="ESQ47308"/>
    <property type="gene ID" value="EUTSA_v10028090mg"/>
</dbReference>
<evidence type="ECO:0000256" key="10">
    <source>
        <dbReference type="RuleBase" id="RU004349"/>
    </source>
</evidence>
<dbReference type="KEGG" id="eus:EUTSA_v10028090mg"/>
<evidence type="ECO:0000256" key="7">
    <source>
        <dbReference type="ARBA" id="ARBA00022989"/>
    </source>
</evidence>
<proteinExistence type="inferred from homology"/>
<keyword evidence="4" id="KW-0813">Transport</keyword>
<accession>V4M4U2</accession>
<dbReference type="Proteomes" id="UP000030689">
    <property type="component" value="Unassembled WGS sequence"/>
</dbReference>
<comment type="similarity">
    <text evidence="3 10">Belongs to the SecY/SEC61-alpha family.</text>
</comment>
<evidence type="ECO:0000256" key="5">
    <source>
        <dbReference type="ARBA" id="ARBA00022692"/>
    </source>
</evidence>
<dbReference type="GO" id="GO:0015031">
    <property type="term" value="P:protein transport"/>
    <property type="evidence" value="ECO:0007669"/>
    <property type="project" value="UniProtKB-KW"/>
</dbReference>
<dbReference type="OMA" id="WMDGHRD"/>
<dbReference type="InterPro" id="IPR019561">
    <property type="entry name" value="Translocon_Sec61/SecY_plug_dom"/>
</dbReference>
<dbReference type="eggNOG" id="KOG1373">
    <property type="taxonomic scope" value="Eukaryota"/>
</dbReference>
<protein>
    <recommendedName>
        <fullName evidence="12">Translocon Sec61/SecY plug domain-containing protein</fullName>
    </recommendedName>
</protein>
<feature type="transmembrane region" description="Helical" evidence="11">
    <location>
        <begin position="114"/>
        <end position="133"/>
    </location>
</feature>
<comment type="subcellular location">
    <subcellularLocation>
        <location evidence="1">Endomembrane system</location>
        <topology evidence="1">Multi-pass membrane protein</topology>
    </subcellularLocation>
    <subcellularLocation>
        <location evidence="2">Plastid</location>
        <location evidence="2">Chloroplast thylakoid membrane</location>
        <topology evidence="2">Multi-pass membrane protein</topology>
    </subcellularLocation>
</comment>
<feature type="transmembrane region" description="Helical" evidence="11">
    <location>
        <begin position="411"/>
        <end position="429"/>
    </location>
</feature>
<dbReference type="NCBIfam" id="NF006341">
    <property type="entry name" value="PRK08568.1-5"/>
    <property type="match status" value="1"/>
</dbReference>
<dbReference type="AlphaFoldDB" id="V4M4U2"/>
<feature type="transmembrane region" description="Helical" evidence="11">
    <location>
        <begin position="168"/>
        <end position="189"/>
    </location>
</feature>
<keyword evidence="6" id="KW-0653">Protein transport</keyword>
<keyword evidence="7 11" id="KW-1133">Transmembrane helix</keyword>
<keyword evidence="8" id="KW-0811">Translocation</keyword>
<feature type="transmembrane region" description="Helical" evidence="11">
    <location>
        <begin position="32"/>
        <end position="54"/>
    </location>
</feature>
<evidence type="ECO:0000256" key="4">
    <source>
        <dbReference type="ARBA" id="ARBA00022448"/>
    </source>
</evidence>
<dbReference type="InterPro" id="IPR023201">
    <property type="entry name" value="SecY_dom_sf"/>
</dbReference>
<dbReference type="Gene3D" id="1.10.3370.10">
    <property type="entry name" value="SecY subunit domain"/>
    <property type="match status" value="1"/>
</dbReference>
<dbReference type="FunFam" id="1.10.3370.10:FF:000009">
    <property type="entry name" value="Pretranslocation protein, alpha subunit, putative"/>
    <property type="match status" value="1"/>
</dbReference>
<feature type="transmembrane region" description="Helical" evidence="11">
    <location>
        <begin position="335"/>
        <end position="354"/>
    </location>
</feature>
<feature type="domain" description="Translocon Sec61/SecY plug" evidence="12">
    <location>
        <begin position="40"/>
        <end position="74"/>
    </location>
</feature>
<dbReference type="NCBIfam" id="TIGR00967">
    <property type="entry name" value="3a0501s007"/>
    <property type="match status" value="1"/>
</dbReference>
<keyword evidence="14" id="KW-1185">Reference proteome</keyword>
<evidence type="ECO:0000256" key="1">
    <source>
        <dbReference type="ARBA" id="ARBA00004127"/>
    </source>
</evidence>
<gene>
    <name evidence="13" type="ORF">EUTSA_v10028090mg</name>
</gene>
<feature type="transmembrane region" description="Helical" evidence="11">
    <location>
        <begin position="387"/>
        <end position="405"/>
    </location>
</feature>
<evidence type="ECO:0000256" key="11">
    <source>
        <dbReference type="SAM" id="Phobius"/>
    </source>
</evidence>
<evidence type="ECO:0000256" key="3">
    <source>
        <dbReference type="ARBA" id="ARBA00005751"/>
    </source>
</evidence>
<evidence type="ECO:0000256" key="6">
    <source>
        <dbReference type="ARBA" id="ARBA00022927"/>
    </source>
</evidence>
<evidence type="ECO:0000256" key="2">
    <source>
        <dbReference type="ARBA" id="ARBA00004454"/>
    </source>
</evidence>
<evidence type="ECO:0000256" key="8">
    <source>
        <dbReference type="ARBA" id="ARBA00023010"/>
    </source>
</evidence>
<evidence type="ECO:0000259" key="12">
    <source>
        <dbReference type="Pfam" id="PF10559"/>
    </source>
</evidence>
<feature type="transmembrane region" description="Helical" evidence="11">
    <location>
        <begin position="277"/>
        <end position="298"/>
    </location>
</feature>
<keyword evidence="9 11" id="KW-0472">Membrane</keyword>
<dbReference type="Pfam" id="PF10559">
    <property type="entry name" value="Plug_translocon"/>
    <property type="match status" value="1"/>
</dbReference>
<dbReference type="GO" id="GO:0012505">
    <property type="term" value="C:endomembrane system"/>
    <property type="evidence" value="ECO:0007669"/>
    <property type="project" value="UniProtKB-SubCell"/>
</dbReference>
<organism evidence="13 14">
    <name type="scientific">Eutrema salsugineum</name>
    <name type="common">Saltwater cress</name>
    <name type="synonym">Sisymbrium salsugineum</name>
    <dbReference type="NCBI Taxonomy" id="72664"/>
    <lineage>
        <taxon>Eukaryota</taxon>
        <taxon>Viridiplantae</taxon>
        <taxon>Streptophyta</taxon>
        <taxon>Embryophyta</taxon>
        <taxon>Tracheophyta</taxon>
        <taxon>Spermatophyta</taxon>
        <taxon>Magnoliopsida</taxon>
        <taxon>eudicotyledons</taxon>
        <taxon>Gunneridae</taxon>
        <taxon>Pentapetalae</taxon>
        <taxon>rosids</taxon>
        <taxon>malvids</taxon>
        <taxon>Brassicales</taxon>
        <taxon>Brassicaceae</taxon>
        <taxon>Eutremeae</taxon>
        <taxon>Eutrema</taxon>
    </lineage>
</organism>
<evidence type="ECO:0000256" key="9">
    <source>
        <dbReference type="ARBA" id="ARBA00023136"/>
    </source>
</evidence>
<dbReference type="InterPro" id="IPR002208">
    <property type="entry name" value="SecY/SEC61-alpha"/>
</dbReference>
<dbReference type="PROSITE" id="PS00755">
    <property type="entry name" value="SECY_1"/>
    <property type="match status" value="1"/>
</dbReference>
<dbReference type="Pfam" id="PF00344">
    <property type="entry name" value="SecY"/>
    <property type="match status" value="1"/>
</dbReference>
<dbReference type="GO" id="GO:0009535">
    <property type="term" value="C:chloroplast thylakoid membrane"/>
    <property type="evidence" value="ECO:0007669"/>
    <property type="project" value="UniProtKB-SubCell"/>
</dbReference>
<keyword evidence="5 11" id="KW-0812">Transmembrane</keyword>
<evidence type="ECO:0000313" key="13">
    <source>
        <dbReference type="EMBL" id="ESQ47308.1"/>
    </source>
</evidence>
<dbReference type="PIRSF" id="PIRSF004557">
    <property type="entry name" value="SecY"/>
    <property type="match status" value="1"/>
</dbReference>
<feature type="transmembrane region" description="Helical" evidence="11">
    <location>
        <begin position="139"/>
        <end position="161"/>
    </location>
</feature>
<dbReference type="SUPFAM" id="SSF103491">
    <property type="entry name" value="Preprotein translocase SecY subunit"/>
    <property type="match status" value="1"/>
</dbReference>
<feature type="transmembrane region" description="Helical" evidence="11">
    <location>
        <begin position="74"/>
        <end position="94"/>
    </location>
</feature>
<evidence type="ECO:0000313" key="14">
    <source>
        <dbReference type="Proteomes" id="UP000030689"/>
    </source>
</evidence>
<dbReference type="InterPro" id="IPR030659">
    <property type="entry name" value="SecY_CS"/>
</dbReference>
<reference evidence="13 14" key="1">
    <citation type="journal article" date="2013" name="Front. Plant Sci.">
        <title>The Reference Genome of the Halophytic Plant Eutrema salsugineum.</title>
        <authorList>
            <person name="Yang R."/>
            <person name="Jarvis D.E."/>
            <person name="Chen H."/>
            <person name="Beilstein M.A."/>
            <person name="Grimwood J."/>
            <person name="Jenkins J."/>
            <person name="Shu S."/>
            <person name="Prochnik S."/>
            <person name="Xin M."/>
            <person name="Ma C."/>
            <person name="Schmutz J."/>
            <person name="Wing R.A."/>
            <person name="Mitchell-Olds T."/>
            <person name="Schumaker K.S."/>
            <person name="Wang X."/>
        </authorList>
    </citation>
    <scope>NUCLEOTIDE SEQUENCE [LARGE SCALE GENOMIC DNA]</scope>
</reference>
<dbReference type="STRING" id="72664.V4M4U2"/>